<dbReference type="SMART" id="SM00825">
    <property type="entry name" value="PKS_KS"/>
    <property type="match status" value="1"/>
</dbReference>
<dbReference type="RefSeq" id="WP_042734158.1">
    <property type="nucleotide sequence ID" value="NZ_CP010848.1"/>
</dbReference>
<dbReference type="InterPro" id="IPR014030">
    <property type="entry name" value="Ketoacyl_synth_N"/>
</dbReference>
<dbReference type="PANTHER" id="PTHR11712">
    <property type="entry name" value="POLYKETIDE SYNTHASE-RELATED"/>
    <property type="match status" value="1"/>
</dbReference>
<dbReference type="PATRIC" id="fig|145458.7.peg.1699"/>
<dbReference type="SUPFAM" id="SSF53901">
    <property type="entry name" value="Thiolase-like"/>
    <property type="match status" value="2"/>
</dbReference>
<dbReference type="PANTHER" id="PTHR11712:SF336">
    <property type="entry name" value="3-OXOACYL-[ACYL-CARRIER-PROTEIN] SYNTHASE, MITOCHONDRIAL"/>
    <property type="match status" value="1"/>
</dbReference>
<dbReference type="PROSITE" id="PS00606">
    <property type="entry name" value="KS3_1"/>
    <property type="match status" value="1"/>
</dbReference>
<keyword evidence="7" id="KW-1185">Reference proteome</keyword>
<dbReference type="Proteomes" id="UP000237966">
    <property type="component" value="Unassembled WGS sequence"/>
</dbReference>
<dbReference type="Gene3D" id="3.40.47.10">
    <property type="match status" value="1"/>
</dbReference>
<evidence type="ECO:0000256" key="2">
    <source>
        <dbReference type="ARBA" id="ARBA00022679"/>
    </source>
</evidence>
<dbReference type="GeneID" id="93666863"/>
<evidence type="ECO:0000313" key="5">
    <source>
        <dbReference type="EMBL" id="KKM44303.1"/>
    </source>
</evidence>
<dbReference type="EMBL" id="PSWU01000012">
    <property type="protein sequence ID" value="PPI14376.1"/>
    <property type="molecule type" value="Genomic_DNA"/>
</dbReference>
<sequence>MRRRVAVVGIGAISAAGLSARDTVDNLQETRSFIARDSVLSDAVGEPVATGHVSAASFENLLSASVVRRSDRAVVLGLVASAQAIEMSQWESANFPEKTFICVGSGAGGLASAESIISASCLNGVKPGPFATTKTMINATAAAIALTWGIHGPADTIATACASGTSAMGIAFRSVRDGYAEVAIAGGADSPLTPTTVRGFARMGALAPHKGVPSERSRPFDAGRSGFVLAEGAAFVVLENWAHAEQRGASIVGEILGYASNSDAYNIVSPEPDAIFVRRCIGDALSDAHVRPQDVSHVNAHGTGTILNDRSEALAIRSVFGARTPVTAYKGATGHFLGGSGAFEVSLDFLCTREGFIPGIANLTHVDPELGINVLTEPVAVASEQPFISNSFGFGGHNACLVARAIV</sequence>
<protein>
    <submittedName>
        <fullName evidence="6">Beta-ketoacyl-[acyl-carrier-protein] synthase family protein</fullName>
    </submittedName>
</protein>
<evidence type="ECO:0000313" key="7">
    <source>
        <dbReference type="Proteomes" id="UP000052979"/>
    </source>
</evidence>
<comment type="similarity">
    <text evidence="1 3">Belongs to the thiolase-like superfamily. Beta-ketoacyl-ACP synthases family.</text>
</comment>
<dbReference type="eggNOG" id="COG0304">
    <property type="taxonomic scope" value="Bacteria"/>
</dbReference>
<dbReference type="Proteomes" id="UP000052979">
    <property type="component" value="Unassembled WGS sequence"/>
</dbReference>
<evidence type="ECO:0000259" key="4">
    <source>
        <dbReference type="PROSITE" id="PS52004"/>
    </source>
</evidence>
<evidence type="ECO:0000313" key="8">
    <source>
        <dbReference type="Proteomes" id="UP000237966"/>
    </source>
</evidence>
<comment type="caution">
    <text evidence="5">The sequence shown here is derived from an EMBL/GenBank/DDBJ whole genome shotgun (WGS) entry which is preliminary data.</text>
</comment>
<dbReference type="InterPro" id="IPR018201">
    <property type="entry name" value="Ketoacyl_synth_AS"/>
</dbReference>
<dbReference type="STRING" id="145458.APU90_09600"/>
<dbReference type="GO" id="GO:0006633">
    <property type="term" value="P:fatty acid biosynthetic process"/>
    <property type="evidence" value="ECO:0007669"/>
    <property type="project" value="InterPro"/>
</dbReference>
<feature type="domain" description="Ketosynthase family 3 (KS3)" evidence="4">
    <location>
        <begin position="1"/>
        <end position="405"/>
    </location>
</feature>
<dbReference type="InterPro" id="IPR014031">
    <property type="entry name" value="Ketoacyl_synth_C"/>
</dbReference>
<organism evidence="5 7">
    <name type="scientific">Rathayibacter toxicus</name>
    <dbReference type="NCBI Taxonomy" id="145458"/>
    <lineage>
        <taxon>Bacteria</taxon>
        <taxon>Bacillati</taxon>
        <taxon>Actinomycetota</taxon>
        <taxon>Actinomycetes</taxon>
        <taxon>Micrococcales</taxon>
        <taxon>Microbacteriaceae</taxon>
        <taxon>Rathayibacter</taxon>
    </lineage>
</organism>
<evidence type="ECO:0000256" key="3">
    <source>
        <dbReference type="RuleBase" id="RU003694"/>
    </source>
</evidence>
<accession>A0A0C5BFF1</accession>
<name>A0A0C5BFF1_9MICO</name>
<keyword evidence="2 3" id="KW-0808">Transferase</keyword>
<evidence type="ECO:0000256" key="1">
    <source>
        <dbReference type="ARBA" id="ARBA00008467"/>
    </source>
</evidence>
<dbReference type="CDD" id="cd00834">
    <property type="entry name" value="KAS_I_II"/>
    <property type="match status" value="1"/>
</dbReference>
<dbReference type="Pfam" id="PF00109">
    <property type="entry name" value="ketoacyl-synt"/>
    <property type="match status" value="1"/>
</dbReference>
<dbReference type="InterPro" id="IPR016039">
    <property type="entry name" value="Thiolase-like"/>
</dbReference>
<dbReference type="KEGG" id="rtc:APU90_09600"/>
<dbReference type="KEGG" id="rtx:TI83_07480"/>
<dbReference type="InterPro" id="IPR000794">
    <property type="entry name" value="Beta-ketoacyl_synthase"/>
</dbReference>
<reference evidence="6 8" key="2">
    <citation type="submission" date="2018-02" db="EMBL/GenBank/DDBJ databases">
        <title>Bacteriophage NCPPB3778 and a type I-E CRISPR drive the evolution of the US Biological Select Agent, Rathayibacter toxicus.</title>
        <authorList>
            <person name="Davis E.W.II."/>
            <person name="Tabima J.F."/>
            <person name="Weisberg A.J."/>
            <person name="Lopes L.D."/>
            <person name="Wiseman M.S."/>
            <person name="Wiseman M.S."/>
            <person name="Pupko T."/>
            <person name="Belcher M.S."/>
            <person name="Sechler A.J."/>
            <person name="Tancos M.A."/>
            <person name="Schroeder B.K."/>
            <person name="Murray T.D."/>
            <person name="Luster D.G."/>
            <person name="Schneider W.L."/>
            <person name="Rogers E."/>
            <person name="Andreote F.D."/>
            <person name="Grunwald N.J."/>
            <person name="Putnam M.L."/>
            <person name="Chang J.H."/>
        </authorList>
    </citation>
    <scope>NUCLEOTIDE SEQUENCE [LARGE SCALE GENOMIC DNA]</scope>
    <source>
        <strain evidence="6 8">FH99</strain>
    </source>
</reference>
<dbReference type="EMBL" id="LBFI01000057">
    <property type="protein sequence ID" value="KKM44303.1"/>
    <property type="molecule type" value="Genomic_DNA"/>
</dbReference>
<proteinExistence type="inferred from homology"/>
<dbReference type="PROSITE" id="PS52004">
    <property type="entry name" value="KS3_2"/>
    <property type="match status" value="1"/>
</dbReference>
<evidence type="ECO:0000313" key="6">
    <source>
        <dbReference type="EMBL" id="PPI14376.1"/>
    </source>
</evidence>
<dbReference type="Pfam" id="PF02801">
    <property type="entry name" value="Ketoacyl-synt_C"/>
    <property type="match status" value="1"/>
</dbReference>
<reference evidence="5 7" key="1">
    <citation type="submission" date="2015-04" db="EMBL/GenBank/DDBJ databases">
        <title>Draft genome sequence of Rathayibacter toxicus strain FH-142 (AKA 70134 or CS 32), a Western Australian isolate.</title>
        <authorList>
            <consortium name="Consortium for Microbial Forensics and Genomics (microFORGE)"/>
            <person name="Knight B.M."/>
            <person name="Roberts D.P."/>
            <person name="Lin D."/>
            <person name="Hari K."/>
            <person name="Fletcher J."/>
            <person name="Melcher U."/>
            <person name="Blagden T."/>
            <person name="Luster D.G."/>
            <person name="Sechler A.J."/>
            <person name="Schneider W.L."/>
            <person name="Winegar R.A."/>
        </authorList>
    </citation>
    <scope>NUCLEOTIDE SEQUENCE [LARGE SCALE GENOMIC DNA]</scope>
    <source>
        <strain evidence="5 7">FH142</strain>
    </source>
</reference>
<dbReference type="InterPro" id="IPR020841">
    <property type="entry name" value="PKS_Beta-ketoAc_synthase_dom"/>
</dbReference>
<dbReference type="AlphaFoldDB" id="A0A0C5BFF1"/>
<dbReference type="GO" id="GO:0004315">
    <property type="term" value="F:3-oxoacyl-[acyl-carrier-protein] synthase activity"/>
    <property type="evidence" value="ECO:0007669"/>
    <property type="project" value="InterPro"/>
</dbReference>
<gene>
    <name evidence="6" type="ORF">C5C51_07295</name>
    <name evidence="5" type="ORF">VT73_10430</name>
</gene>